<gene>
    <name evidence="1" type="ORF">AF332_06875</name>
</gene>
<dbReference type="EMBL" id="LGUF01000007">
    <property type="protein sequence ID" value="KON86570.1"/>
    <property type="molecule type" value="Genomic_DNA"/>
</dbReference>
<evidence type="ECO:0000313" key="1">
    <source>
        <dbReference type="EMBL" id="KON86570.1"/>
    </source>
</evidence>
<dbReference type="PATRIC" id="fig|1459.3.peg.1469"/>
<sequence>MAAISQTEIKEGQPIVIGVAQDNPNPGIAYEFLFELSAYLNEHRIKCPITFFTHEKELFDKKGKETTEKLEGLMMEKHISYYCNVSIEQVDGGKVYLDNGE</sequence>
<comment type="caution">
    <text evidence="1">The sequence shown here is derived from an EMBL/GenBank/DDBJ whole genome shotgun (WGS) entry which is preliminary data.</text>
</comment>
<organism evidence="1 2">
    <name type="scientific">Sporosarcina globispora</name>
    <name type="common">Bacillus globisporus</name>
    <dbReference type="NCBI Taxonomy" id="1459"/>
    <lineage>
        <taxon>Bacteria</taxon>
        <taxon>Bacillati</taxon>
        <taxon>Bacillota</taxon>
        <taxon>Bacilli</taxon>
        <taxon>Bacillales</taxon>
        <taxon>Caryophanaceae</taxon>
        <taxon>Sporosarcina</taxon>
    </lineage>
</organism>
<proteinExistence type="predicted"/>
<dbReference type="AlphaFoldDB" id="A0A0M0G9J6"/>
<dbReference type="Proteomes" id="UP000037109">
    <property type="component" value="Unassembled WGS sequence"/>
</dbReference>
<reference evidence="2" key="1">
    <citation type="submission" date="2015-07" db="EMBL/GenBank/DDBJ databases">
        <title>Fjat-10036 dsm4.</title>
        <authorList>
            <person name="Liu B."/>
            <person name="Wang J."/>
            <person name="Zhu Y."/>
            <person name="Liu G."/>
            <person name="Chen Q."/>
            <person name="Chen Z."/>
            <person name="Lan J."/>
            <person name="Che J."/>
            <person name="Ge C."/>
            <person name="Shi H."/>
            <person name="Pan Z."/>
            <person name="Liu X."/>
        </authorList>
    </citation>
    <scope>NUCLEOTIDE SEQUENCE [LARGE SCALE GENOMIC DNA]</scope>
    <source>
        <strain evidence="2">DSM 4</strain>
    </source>
</reference>
<protein>
    <submittedName>
        <fullName evidence="1">Uncharacterized protein</fullName>
    </submittedName>
</protein>
<dbReference type="Gene3D" id="3.50.50.60">
    <property type="entry name" value="FAD/NAD(P)-binding domain"/>
    <property type="match status" value="1"/>
</dbReference>
<keyword evidence="2" id="KW-1185">Reference proteome</keyword>
<accession>A0A0M0G9J6</accession>
<dbReference type="InterPro" id="IPR036188">
    <property type="entry name" value="FAD/NAD-bd_sf"/>
</dbReference>
<name>A0A0M0G9J6_SPOGL</name>
<evidence type="ECO:0000313" key="2">
    <source>
        <dbReference type="Proteomes" id="UP000037109"/>
    </source>
</evidence>
<dbReference type="STRING" id="1459.AF332_06875"/>